<feature type="compositionally biased region" description="Polar residues" evidence="1">
    <location>
        <begin position="139"/>
        <end position="149"/>
    </location>
</feature>
<protein>
    <submittedName>
        <fullName evidence="2">Uncharacterized protein</fullName>
    </submittedName>
</protein>
<comment type="caution">
    <text evidence="2">The sequence shown here is derived from an EMBL/GenBank/DDBJ whole genome shotgun (WGS) entry which is preliminary data.</text>
</comment>
<dbReference type="EMBL" id="MNCJ02000330">
    <property type="protein sequence ID" value="KAF5766594.1"/>
    <property type="molecule type" value="Genomic_DNA"/>
</dbReference>
<evidence type="ECO:0000313" key="2">
    <source>
        <dbReference type="EMBL" id="KAF5766594.1"/>
    </source>
</evidence>
<proteinExistence type="predicted"/>
<dbReference type="AlphaFoldDB" id="A0A9K3E5S9"/>
<dbReference type="Gramene" id="mRNA:HanXRQr2_Chr15g0717221">
    <property type="protein sequence ID" value="mRNA:HanXRQr2_Chr15g0717221"/>
    <property type="gene ID" value="HanXRQr2_Chr15g0717221"/>
</dbReference>
<keyword evidence="3" id="KW-1185">Reference proteome</keyword>
<feature type="region of interest" description="Disordered" evidence="1">
    <location>
        <begin position="137"/>
        <end position="179"/>
    </location>
</feature>
<evidence type="ECO:0000313" key="3">
    <source>
        <dbReference type="Proteomes" id="UP000215914"/>
    </source>
</evidence>
<sequence length="312" mass="34459">MILDAKYPELVKSVNLLNLKPMGPGCFAIVKKNRDTAKKYQFTGRILLEKHGKFGPVIPAAKPLNATIAKEHNVQLMSVAAKTEVEANVLVTDEEGTDDDSDVEMIVPEKVKEPVRDLTLMTAENLEALIASLHDSLGNPPSVTIPSQEEQTEDAEQVSRKKQRIEPEPDTHQVSPMIDPEPVMQAEPEITVAAQETNILDFFKFNMPDTTSRSQLESSSGIRFDVGSSNGGLSEQDEAAMLVATKKLKFIKQADCEEDMDVDVAKQQRRVIVLEQAVALKDAQISSLQAQMSSKEETINQLQGEAGEKFWK</sequence>
<reference evidence="2" key="1">
    <citation type="journal article" date="2017" name="Nature">
        <title>The sunflower genome provides insights into oil metabolism, flowering and Asterid evolution.</title>
        <authorList>
            <person name="Badouin H."/>
            <person name="Gouzy J."/>
            <person name="Grassa C.J."/>
            <person name="Murat F."/>
            <person name="Staton S.E."/>
            <person name="Cottret L."/>
            <person name="Lelandais-Briere C."/>
            <person name="Owens G.L."/>
            <person name="Carrere S."/>
            <person name="Mayjonade B."/>
            <person name="Legrand L."/>
            <person name="Gill N."/>
            <person name="Kane N.C."/>
            <person name="Bowers J.E."/>
            <person name="Hubner S."/>
            <person name="Bellec A."/>
            <person name="Berard A."/>
            <person name="Berges H."/>
            <person name="Blanchet N."/>
            <person name="Boniface M.C."/>
            <person name="Brunel D."/>
            <person name="Catrice O."/>
            <person name="Chaidir N."/>
            <person name="Claudel C."/>
            <person name="Donnadieu C."/>
            <person name="Faraut T."/>
            <person name="Fievet G."/>
            <person name="Helmstetter N."/>
            <person name="King M."/>
            <person name="Knapp S.J."/>
            <person name="Lai Z."/>
            <person name="Le Paslier M.C."/>
            <person name="Lippi Y."/>
            <person name="Lorenzon L."/>
            <person name="Mandel J.R."/>
            <person name="Marage G."/>
            <person name="Marchand G."/>
            <person name="Marquand E."/>
            <person name="Bret-Mestries E."/>
            <person name="Morien E."/>
            <person name="Nambeesan S."/>
            <person name="Nguyen T."/>
            <person name="Pegot-Espagnet P."/>
            <person name="Pouilly N."/>
            <person name="Raftis F."/>
            <person name="Sallet E."/>
            <person name="Schiex T."/>
            <person name="Thomas J."/>
            <person name="Vandecasteele C."/>
            <person name="Vares D."/>
            <person name="Vear F."/>
            <person name="Vautrin S."/>
            <person name="Crespi M."/>
            <person name="Mangin B."/>
            <person name="Burke J.M."/>
            <person name="Salse J."/>
            <person name="Munos S."/>
            <person name="Vincourt P."/>
            <person name="Rieseberg L.H."/>
            <person name="Langlade N.B."/>
        </authorList>
    </citation>
    <scope>NUCLEOTIDE SEQUENCE</scope>
    <source>
        <tissue evidence="2">Leaves</tissue>
    </source>
</reference>
<dbReference type="Proteomes" id="UP000215914">
    <property type="component" value="Unassembled WGS sequence"/>
</dbReference>
<organism evidence="2 3">
    <name type="scientific">Helianthus annuus</name>
    <name type="common">Common sunflower</name>
    <dbReference type="NCBI Taxonomy" id="4232"/>
    <lineage>
        <taxon>Eukaryota</taxon>
        <taxon>Viridiplantae</taxon>
        <taxon>Streptophyta</taxon>
        <taxon>Embryophyta</taxon>
        <taxon>Tracheophyta</taxon>
        <taxon>Spermatophyta</taxon>
        <taxon>Magnoliopsida</taxon>
        <taxon>eudicotyledons</taxon>
        <taxon>Gunneridae</taxon>
        <taxon>Pentapetalae</taxon>
        <taxon>asterids</taxon>
        <taxon>campanulids</taxon>
        <taxon>Asterales</taxon>
        <taxon>Asteraceae</taxon>
        <taxon>Asteroideae</taxon>
        <taxon>Heliantheae alliance</taxon>
        <taxon>Heliantheae</taxon>
        <taxon>Helianthus</taxon>
    </lineage>
</organism>
<reference evidence="2" key="2">
    <citation type="submission" date="2020-06" db="EMBL/GenBank/DDBJ databases">
        <title>Helianthus annuus Genome sequencing and assembly Release 2.</title>
        <authorList>
            <person name="Gouzy J."/>
            <person name="Langlade N."/>
            <person name="Munos S."/>
        </authorList>
    </citation>
    <scope>NUCLEOTIDE SEQUENCE</scope>
    <source>
        <tissue evidence="2">Leaves</tissue>
    </source>
</reference>
<accession>A0A9K3E5S9</accession>
<evidence type="ECO:0000256" key="1">
    <source>
        <dbReference type="SAM" id="MobiDB-lite"/>
    </source>
</evidence>
<gene>
    <name evidence="2" type="ORF">HanXRQr2_Chr15g0717221</name>
</gene>
<name>A0A9K3E5S9_HELAN</name>